<dbReference type="AlphaFoldDB" id="A0A3N4UEP4"/>
<proteinExistence type="inferred from homology"/>
<dbReference type="PANTHER" id="PTHR33602:SF1">
    <property type="entry name" value="REGULATORY PROTEIN RECX FAMILY PROTEIN"/>
    <property type="match status" value="1"/>
</dbReference>
<organism evidence="9 10">
    <name type="scientific">Tibeticola sediminis</name>
    <dbReference type="NCBI Taxonomy" id="1917811"/>
    <lineage>
        <taxon>Bacteria</taxon>
        <taxon>Pseudomonadati</taxon>
        <taxon>Pseudomonadota</taxon>
        <taxon>Betaproteobacteria</taxon>
        <taxon>Burkholderiales</taxon>
        <taxon>Comamonadaceae</taxon>
        <taxon>Tibeticola</taxon>
    </lineage>
</organism>
<feature type="domain" description="RecX first three-helical" evidence="8">
    <location>
        <begin position="7"/>
        <end position="45"/>
    </location>
</feature>
<sequence>MRPPSLKARALQLLARREHGRVELERKLAPHAEDAEEIRRVLDELQDKGYLDDRRFADSWVHRRGARLGPARLQQELRDKGLTADAIAETLAPLRTLEPEHARAVWERRFGRAPQDAAERARQMRFLAARGFSAEIIRKVVPKASGEHDVE</sequence>
<dbReference type="InterPro" id="IPR053925">
    <property type="entry name" value="RecX_HTH_3rd"/>
</dbReference>
<comment type="similarity">
    <text evidence="2 5">Belongs to the RecX family.</text>
</comment>
<dbReference type="NCBIfam" id="NF001055">
    <property type="entry name" value="PRK00117.2-5"/>
    <property type="match status" value="1"/>
</dbReference>
<name>A0A3N4UEP4_9BURK</name>
<evidence type="ECO:0000313" key="9">
    <source>
        <dbReference type="EMBL" id="RPE66925.1"/>
    </source>
</evidence>
<feature type="domain" description="RecX third three-helical" evidence="7">
    <location>
        <begin position="100"/>
        <end position="141"/>
    </location>
</feature>
<comment type="subcellular location">
    <subcellularLocation>
        <location evidence="1 5">Cytoplasm</location>
    </subcellularLocation>
</comment>
<dbReference type="InterPro" id="IPR036388">
    <property type="entry name" value="WH-like_DNA-bd_sf"/>
</dbReference>
<dbReference type="GO" id="GO:0005737">
    <property type="term" value="C:cytoplasm"/>
    <property type="evidence" value="ECO:0007669"/>
    <property type="project" value="UniProtKB-SubCell"/>
</dbReference>
<dbReference type="InterPro" id="IPR053924">
    <property type="entry name" value="RecX_HTH_2nd"/>
</dbReference>
<keyword evidence="4 5" id="KW-0963">Cytoplasm</keyword>
<gene>
    <name evidence="5" type="primary">recX</name>
    <name evidence="9" type="ORF">EDC62_1999</name>
</gene>
<comment type="caution">
    <text evidence="9">The sequence shown here is derived from an EMBL/GenBank/DDBJ whole genome shotgun (WGS) entry which is preliminary data.</text>
</comment>
<dbReference type="Pfam" id="PF02631">
    <property type="entry name" value="RecX_HTH2"/>
    <property type="match status" value="1"/>
</dbReference>
<accession>A0A3N4UEP4</accession>
<dbReference type="OrthoDB" id="5295441at2"/>
<evidence type="ECO:0000256" key="3">
    <source>
        <dbReference type="ARBA" id="ARBA00018111"/>
    </source>
</evidence>
<dbReference type="Pfam" id="PF21982">
    <property type="entry name" value="RecX_HTH1"/>
    <property type="match status" value="1"/>
</dbReference>
<evidence type="ECO:0000259" key="6">
    <source>
        <dbReference type="Pfam" id="PF02631"/>
    </source>
</evidence>
<dbReference type="EMBL" id="RKQL01000004">
    <property type="protein sequence ID" value="RPE66925.1"/>
    <property type="molecule type" value="Genomic_DNA"/>
</dbReference>
<feature type="domain" description="RecX second three-helical" evidence="6">
    <location>
        <begin position="52"/>
        <end position="91"/>
    </location>
</feature>
<reference evidence="9 10" key="1">
    <citation type="submission" date="2018-11" db="EMBL/GenBank/DDBJ databases">
        <title>Genomic Encyclopedia of Type Strains, Phase IV (KMG-IV): sequencing the most valuable type-strain genomes for metagenomic binning, comparative biology and taxonomic classification.</title>
        <authorList>
            <person name="Goeker M."/>
        </authorList>
    </citation>
    <scope>NUCLEOTIDE SEQUENCE [LARGE SCALE GENOMIC DNA]</scope>
    <source>
        <strain evidence="9 10">DSM 101684</strain>
    </source>
</reference>
<dbReference type="Gene3D" id="1.10.10.10">
    <property type="entry name" value="Winged helix-like DNA-binding domain superfamily/Winged helix DNA-binding domain"/>
    <property type="match status" value="3"/>
</dbReference>
<evidence type="ECO:0000256" key="4">
    <source>
        <dbReference type="ARBA" id="ARBA00022490"/>
    </source>
</evidence>
<evidence type="ECO:0000313" key="10">
    <source>
        <dbReference type="Proteomes" id="UP000272193"/>
    </source>
</evidence>
<keyword evidence="10" id="KW-1185">Reference proteome</keyword>
<dbReference type="InterPro" id="IPR053926">
    <property type="entry name" value="RecX_HTH_1st"/>
</dbReference>
<comment type="function">
    <text evidence="5">Modulates RecA activity.</text>
</comment>
<dbReference type="RefSeq" id="WP_124223193.1">
    <property type="nucleotide sequence ID" value="NZ_RKQL01000004.1"/>
</dbReference>
<evidence type="ECO:0000256" key="5">
    <source>
        <dbReference type="HAMAP-Rule" id="MF_01114"/>
    </source>
</evidence>
<evidence type="ECO:0000256" key="1">
    <source>
        <dbReference type="ARBA" id="ARBA00004496"/>
    </source>
</evidence>
<evidence type="ECO:0000256" key="2">
    <source>
        <dbReference type="ARBA" id="ARBA00009695"/>
    </source>
</evidence>
<dbReference type="HAMAP" id="MF_01114">
    <property type="entry name" value="RecX"/>
    <property type="match status" value="1"/>
</dbReference>
<evidence type="ECO:0000259" key="7">
    <source>
        <dbReference type="Pfam" id="PF21981"/>
    </source>
</evidence>
<protein>
    <recommendedName>
        <fullName evidence="3 5">Regulatory protein RecX</fullName>
    </recommendedName>
</protein>
<dbReference type="Pfam" id="PF21981">
    <property type="entry name" value="RecX_HTH3"/>
    <property type="match status" value="1"/>
</dbReference>
<evidence type="ECO:0000259" key="8">
    <source>
        <dbReference type="Pfam" id="PF21982"/>
    </source>
</evidence>
<dbReference type="Proteomes" id="UP000272193">
    <property type="component" value="Unassembled WGS sequence"/>
</dbReference>
<dbReference type="GO" id="GO:0006282">
    <property type="term" value="P:regulation of DNA repair"/>
    <property type="evidence" value="ECO:0007669"/>
    <property type="project" value="UniProtKB-UniRule"/>
</dbReference>
<dbReference type="InterPro" id="IPR003783">
    <property type="entry name" value="Regulatory_RecX"/>
</dbReference>
<dbReference type="PANTHER" id="PTHR33602">
    <property type="entry name" value="REGULATORY PROTEIN RECX FAMILY PROTEIN"/>
    <property type="match status" value="1"/>
</dbReference>